<evidence type="ECO:0000313" key="3">
    <source>
        <dbReference type="EMBL" id="TWT33256.1"/>
    </source>
</evidence>
<dbReference type="GO" id="GO:0009313">
    <property type="term" value="P:oligosaccharide catabolic process"/>
    <property type="evidence" value="ECO:0007669"/>
    <property type="project" value="TreeGrafter"/>
</dbReference>
<dbReference type="InterPro" id="IPR027291">
    <property type="entry name" value="Glyco_hydro_38_N_sf"/>
</dbReference>
<sequence length="936" mass="103391">MYQEVYILIPCHSFEDFPTHHRGDEAASLLACWSAIWRPELIAGTGKMPQWARIDSPPDTLDERLLLIPLVSEKDMQAGFSRRAKESGAKVIRKMVNRDEAIAAALEGLENPDSLEEDLAADFVALGYCYLQTELLTRQMRYSSNLDEVYFSEKLVAAAQSAVIGETEAARVLLQTCFDVLAEERNSFYPVDSYFLDLTLCASTTLTALAKELENGQPTNVVASGEVIEQLAQSQPETAAKLREKLQAKQCGLIGGEYREGPLPLYDPETLLANFRQGISAYEKHVGYRPTIFGRRRFGLSSFLPQVLKSLGFHGAIHATMDDGKFTHSNQTKVSWQGNDGCKIDAIARPPLDASTPDSFIALFQRLGEAMDSDHVATICFAHWPGNVSPWYEDLRRIARYSSGLGSFMTVERYFAETELPPYHDTFKDARYNSPYHKQAVIRRQAGPVSAHRDRAVDNAKFDAANSVEAVTALVTGHAGPSHDPHRSWAEPAEGSTAESNADSIVEGALTNFAAKLPRRDDPPSPALLIANPISFTAVGGSETDQLDSLPGGKATLIAAEDKSGRHAVWEAPACGYAWLPAGGSSPSGKTQTMIKDGVLRNEYMEVHFDPITGALQSIYDYKSRGNRFSQQLALRLPGERPATGARYVDPDETAVYSIMAADSIDIVTNTSAAGKIKIAGRLINTAGHALAQFEQVYTLWRSSRVLEIDIHLTPHEEPKMEAWNSYFCARFAWSDGSAFLYRDQHWQRRRVDSKRIEAPNYIEVENGKARTQVLTGGLPFHQHVRGRMLDTILIPRGETARTFKLGIGIDLPYPLQDARRLTYSPPPRLENAPSPTPGDTSWALHLDAKNVIITALDPLTSGEAVIGFSVRLLETEGRPAKGKLRCFRNVGKAVLKEFNGEATGGALTNGDRVEFELQAGQWRQIDVYWDEQTKG</sequence>
<dbReference type="SUPFAM" id="SSF74650">
    <property type="entry name" value="Galactose mutarotase-like"/>
    <property type="match status" value="1"/>
</dbReference>
<protein>
    <recommendedName>
        <fullName evidence="2">Glycoside hydrolase family 38 N-terminal domain-containing protein</fullName>
    </recommendedName>
</protein>
<dbReference type="GO" id="GO:0004559">
    <property type="term" value="F:alpha-mannosidase activity"/>
    <property type="evidence" value="ECO:0007669"/>
    <property type="project" value="InterPro"/>
</dbReference>
<dbReference type="OrthoDB" id="222074at2"/>
<dbReference type="GO" id="GO:0006013">
    <property type="term" value="P:mannose metabolic process"/>
    <property type="evidence" value="ECO:0007669"/>
    <property type="project" value="InterPro"/>
</dbReference>
<dbReference type="SUPFAM" id="SSF88713">
    <property type="entry name" value="Glycoside hydrolase/deacetylase"/>
    <property type="match status" value="1"/>
</dbReference>
<dbReference type="Pfam" id="PF01074">
    <property type="entry name" value="Glyco_hydro_38N"/>
    <property type="match status" value="1"/>
</dbReference>
<dbReference type="EMBL" id="SJPF01000003">
    <property type="protein sequence ID" value="TWT33256.1"/>
    <property type="molecule type" value="Genomic_DNA"/>
</dbReference>
<dbReference type="InterPro" id="IPR011013">
    <property type="entry name" value="Gal_mutarotase_sf_dom"/>
</dbReference>
<evidence type="ECO:0000313" key="4">
    <source>
        <dbReference type="Proteomes" id="UP000318878"/>
    </source>
</evidence>
<organism evidence="3 4">
    <name type="scientific">Blastopirellula retiformator</name>
    <dbReference type="NCBI Taxonomy" id="2527970"/>
    <lineage>
        <taxon>Bacteria</taxon>
        <taxon>Pseudomonadati</taxon>
        <taxon>Planctomycetota</taxon>
        <taxon>Planctomycetia</taxon>
        <taxon>Pirellulales</taxon>
        <taxon>Pirellulaceae</taxon>
        <taxon>Blastopirellula</taxon>
    </lineage>
</organism>
<dbReference type="AlphaFoldDB" id="A0A5C5V3W0"/>
<name>A0A5C5V3W0_9BACT</name>
<reference evidence="3 4" key="1">
    <citation type="submission" date="2019-02" db="EMBL/GenBank/DDBJ databases">
        <title>Deep-cultivation of Planctomycetes and their phenomic and genomic characterization uncovers novel biology.</title>
        <authorList>
            <person name="Wiegand S."/>
            <person name="Jogler M."/>
            <person name="Boedeker C."/>
            <person name="Pinto D."/>
            <person name="Vollmers J."/>
            <person name="Rivas-Marin E."/>
            <person name="Kohn T."/>
            <person name="Peeters S.H."/>
            <person name="Heuer A."/>
            <person name="Rast P."/>
            <person name="Oberbeckmann S."/>
            <person name="Bunk B."/>
            <person name="Jeske O."/>
            <person name="Meyerdierks A."/>
            <person name="Storesund J.E."/>
            <person name="Kallscheuer N."/>
            <person name="Luecker S."/>
            <person name="Lage O.M."/>
            <person name="Pohl T."/>
            <person name="Merkel B.J."/>
            <person name="Hornburger P."/>
            <person name="Mueller R.-W."/>
            <person name="Bruemmer F."/>
            <person name="Labrenz M."/>
            <person name="Spormann A.M."/>
            <person name="Op Den Camp H."/>
            <person name="Overmann J."/>
            <person name="Amann R."/>
            <person name="Jetten M.S.M."/>
            <person name="Mascher T."/>
            <person name="Medema M.H."/>
            <person name="Devos D.P."/>
            <person name="Kaster A.-K."/>
            <person name="Ovreas L."/>
            <person name="Rohde M."/>
            <person name="Galperin M.Y."/>
            <person name="Jogler C."/>
        </authorList>
    </citation>
    <scope>NUCLEOTIDE SEQUENCE [LARGE SCALE GENOMIC DNA]</scope>
    <source>
        <strain evidence="3 4">Enr8</strain>
    </source>
</reference>
<dbReference type="PANTHER" id="PTHR46017:SF1">
    <property type="entry name" value="ALPHA-MANNOSIDASE 2C1"/>
    <property type="match status" value="1"/>
</dbReference>
<dbReference type="RefSeq" id="WP_146432963.1">
    <property type="nucleotide sequence ID" value="NZ_SJPF01000003.1"/>
</dbReference>
<dbReference type="GO" id="GO:0030246">
    <property type="term" value="F:carbohydrate binding"/>
    <property type="evidence" value="ECO:0007669"/>
    <property type="project" value="InterPro"/>
</dbReference>
<accession>A0A5C5V3W0</accession>
<evidence type="ECO:0000256" key="1">
    <source>
        <dbReference type="SAM" id="MobiDB-lite"/>
    </source>
</evidence>
<dbReference type="Gene3D" id="3.20.110.10">
    <property type="entry name" value="Glycoside hydrolase 38, N terminal domain"/>
    <property type="match status" value="1"/>
</dbReference>
<keyword evidence="4" id="KW-1185">Reference proteome</keyword>
<evidence type="ECO:0000259" key="2">
    <source>
        <dbReference type="Pfam" id="PF01074"/>
    </source>
</evidence>
<comment type="caution">
    <text evidence="3">The sequence shown here is derived from an EMBL/GenBank/DDBJ whole genome shotgun (WGS) entry which is preliminary data.</text>
</comment>
<dbReference type="InterPro" id="IPR000602">
    <property type="entry name" value="Glyco_hydro_38_N"/>
</dbReference>
<gene>
    <name evidence="3" type="ORF">Enr8_30810</name>
</gene>
<dbReference type="Proteomes" id="UP000318878">
    <property type="component" value="Unassembled WGS sequence"/>
</dbReference>
<dbReference type="InterPro" id="IPR011330">
    <property type="entry name" value="Glyco_hydro/deAcase_b/a-brl"/>
</dbReference>
<proteinExistence type="predicted"/>
<dbReference type="PANTHER" id="PTHR46017">
    <property type="entry name" value="ALPHA-MANNOSIDASE 2C1"/>
    <property type="match status" value="1"/>
</dbReference>
<feature type="region of interest" description="Disordered" evidence="1">
    <location>
        <begin position="477"/>
        <end position="501"/>
    </location>
</feature>
<feature type="domain" description="Glycoside hydrolase family 38 N-terminal" evidence="2">
    <location>
        <begin position="208"/>
        <end position="345"/>
    </location>
</feature>